<evidence type="ECO:0000256" key="7">
    <source>
        <dbReference type="SAM" id="Phobius"/>
    </source>
</evidence>
<evidence type="ECO:0000256" key="2">
    <source>
        <dbReference type="ARBA" id="ARBA00008164"/>
    </source>
</evidence>
<comment type="caution">
    <text evidence="9">The sequence shown here is derived from an EMBL/GenBank/DDBJ whole genome shotgun (WGS) entry which is preliminary data.</text>
</comment>
<dbReference type="Gene3D" id="3.30.479.30">
    <property type="entry name" value="Band 7 domain"/>
    <property type="match status" value="1"/>
</dbReference>
<dbReference type="AlphaFoldDB" id="H1Q358"/>
<dbReference type="SMART" id="SM00244">
    <property type="entry name" value="PHB"/>
    <property type="match status" value="1"/>
</dbReference>
<evidence type="ECO:0000259" key="8">
    <source>
        <dbReference type="SMART" id="SM00244"/>
    </source>
</evidence>
<dbReference type="PANTHER" id="PTHR43327:SF10">
    <property type="entry name" value="STOMATIN-LIKE PROTEIN 2, MITOCHONDRIAL"/>
    <property type="match status" value="1"/>
</dbReference>
<feature type="domain" description="Band 7" evidence="8">
    <location>
        <begin position="35"/>
        <end position="206"/>
    </location>
</feature>
<dbReference type="PRINTS" id="PR00721">
    <property type="entry name" value="STOMATIN"/>
</dbReference>
<dbReference type="eggNOG" id="COG0330">
    <property type="taxonomic scope" value="Bacteria"/>
</dbReference>
<keyword evidence="4 7" id="KW-0812">Transmembrane</keyword>
<evidence type="ECO:0000256" key="4">
    <source>
        <dbReference type="ARBA" id="ARBA00022692"/>
    </source>
</evidence>
<dbReference type="EMBL" id="AGWK01000037">
    <property type="protein sequence ID" value="EHO69472.1"/>
    <property type="molecule type" value="Genomic_DNA"/>
</dbReference>
<dbReference type="InterPro" id="IPR036013">
    <property type="entry name" value="Band_7/SPFH_dom_sf"/>
</dbReference>
<dbReference type="GO" id="GO:0098552">
    <property type="term" value="C:side of membrane"/>
    <property type="evidence" value="ECO:0007669"/>
    <property type="project" value="UniProtKB-ARBA"/>
</dbReference>
<dbReference type="PATRIC" id="fig|883158.3.peg.1347"/>
<evidence type="ECO:0000256" key="3">
    <source>
        <dbReference type="ARBA" id="ARBA00017055"/>
    </source>
</evidence>
<name>H1Q358_9BACT</name>
<keyword evidence="6 7" id="KW-0472">Membrane</keyword>
<sequence>MVSLLNPCIKHHIQMPVTTIILITIILLVIIFAKKALVIISQSETRIIERLGRYHATLQPGVNLIIPFMDRAKTIVAMKNGRYTYTNTIDLREQVYDFDRQNVITKDNIQMQINALLYFQIVDPFKAVYEINNLPNAIEKLTQTTLRNIIGEMELDQTLTSRDTINTKLRAVLDDATNKWGIKVNRVELQDITPPESVSQAMEKQMQAERNKRATILTSEGEKQAAILKSEGEKASTINRAEADKQQQILIAEGQAQARIRKAEAEAVAIDKITQAVGQSTNPANYLIAQKYIQMLAELAKNNNQKTVYLPFEASSLLGSVGGIKEMFKETK</sequence>
<dbReference type="InterPro" id="IPR018080">
    <property type="entry name" value="Band_7/stomatin-like_CS"/>
</dbReference>
<evidence type="ECO:0000256" key="6">
    <source>
        <dbReference type="ARBA" id="ARBA00023136"/>
    </source>
</evidence>
<dbReference type="InterPro" id="IPR001107">
    <property type="entry name" value="Band_7"/>
</dbReference>
<dbReference type="PROSITE" id="PS01270">
    <property type="entry name" value="BAND_7"/>
    <property type="match status" value="1"/>
</dbReference>
<dbReference type="PANTHER" id="PTHR43327">
    <property type="entry name" value="STOMATIN-LIKE PROTEIN 2, MITOCHONDRIAL"/>
    <property type="match status" value="1"/>
</dbReference>
<evidence type="ECO:0000256" key="1">
    <source>
        <dbReference type="ARBA" id="ARBA00004167"/>
    </source>
</evidence>
<dbReference type="STRING" id="883158.HMPREF9140_01346"/>
<dbReference type="HOGENOM" id="CLU_024949_2_2_10"/>
<accession>H1Q358</accession>
<gene>
    <name evidence="9" type="ORF">HMPREF9140_01346</name>
</gene>
<dbReference type="InterPro" id="IPR001972">
    <property type="entry name" value="Stomatin_HflK_fam"/>
</dbReference>
<dbReference type="Proteomes" id="UP000016023">
    <property type="component" value="Unassembled WGS sequence"/>
</dbReference>
<reference evidence="9 10" key="1">
    <citation type="submission" date="2011-12" db="EMBL/GenBank/DDBJ databases">
        <title>The Genome Sequence of Prevotella micans F0438.</title>
        <authorList>
            <consortium name="The Broad Institute Genome Sequencing Platform"/>
            <person name="Earl A."/>
            <person name="Ward D."/>
            <person name="Feldgarden M."/>
            <person name="Gevers D."/>
            <person name="Izard J."/>
            <person name="Baranova O.V."/>
            <person name="Blanton J.M."/>
            <person name="Wade W.G."/>
            <person name="Dewhirst F.E."/>
            <person name="Young S.K."/>
            <person name="Zeng Q."/>
            <person name="Gargeya S."/>
            <person name="Fitzgerald M."/>
            <person name="Haas B."/>
            <person name="Abouelleil A."/>
            <person name="Alvarado L."/>
            <person name="Arachchi H.M."/>
            <person name="Berlin A."/>
            <person name="Chapman S.B."/>
            <person name="Gearin G."/>
            <person name="Goldberg J."/>
            <person name="Griggs A."/>
            <person name="Gujja S."/>
            <person name="Hansen M."/>
            <person name="Heiman D."/>
            <person name="Howarth C."/>
            <person name="Larimer J."/>
            <person name="Lui A."/>
            <person name="MacDonald P.J.P."/>
            <person name="McCowen C."/>
            <person name="Montmayeur A."/>
            <person name="Murphy C."/>
            <person name="Neiman D."/>
            <person name="Pearson M."/>
            <person name="Priest M."/>
            <person name="Roberts A."/>
            <person name="Saif S."/>
            <person name="Shea T."/>
            <person name="Sisk P."/>
            <person name="Stolte C."/>
            <person name="Sykes S."/>
            <person name="Wortman J."/>
            <person name="Nusbaum C."/>
            <person name="Birren B."/>
        </authorList>
    </citation>
    <scope>NUCLEOTIDE SEQUENCE [LARGE SCALE GENOMIC DNA]</scope>
    <source>
        <strain evidence="9 10">F0438</strain>
    </source>
</reference>
<dbReference type="InterPro" id="IPR050710">
    <property type="entry name" value="Band7/mec-2_domain"/>
</dbReference>
<protein>
    <recommendedName>
        <fullName evidence="3">Protein QmcA</fullName>
    </recommendedName>
</protein>
<keyword evidence="10" id="KW-1185">Reference proteome</keyword>
<organism evidence="9 10">
    <name type="scientific">Prevotella micans F0438</name>
    <dbReference type="NCBI Taxonomy" id="883158"/>
    <lineage>
        <taxon>Bacteria</taxon>
        <taxon>Pseudomonadati</taxon>
        <taxon>Bacteroidota</taxon>
        <taxon>Bacteroidia</taxon>
        <taxon>Bacteroidales</taxon>
        <taxon>Prevotellaceae</taxon>
        <taxon>Prevotella</taxon>
    </lineage>
</organism>
<evidence type="ECO:0000313" key="9">
    <source>
        <dbReference type="EMBL" id="EHO69472.1"/>
    </source>
</evidence>
<evidence type="ECO:0000313" key="10">
    <source>
        <dbReference type="Proteomes" id="UP000016023"/>
    </source>
</evidence>
<dbReference type="SUPFAM" id="SSF117892">
    <property type="entry name" value="Band 7/SPFH domain"/>
    <property type="match status" value="1"/>
</dbReference>
<comment type="subcellular location">
    <subcellularLocation>
        <location evidence="1">Membrane</location>
        <topology evidence="1">Single-pass membrane protein</topology>
    </subcellularLocation>
</comment>
<dbReference type="FunFam" id="3.30.479.30:FF:000004">
    <property type="entry name" value="Putative membrane protease family, stomatin"/>
    <property type="match status" value="1"/>
</dbReference>
<proteinExistence type="inferred from homology"/>
<dbReference type="GO" id="GO:0005886">
    <property type="term" value="C:plasma membrane"/>
    <property type="evidence" value="ECO:0007669"/>
    <property type="project" value="UniProtKB-ARBA"/>
</dbReference>
<dbReference type="Pfam" id="PF01145">
    <property type="entry name" value="Band_7"/>
    <property type="match status" value="1"/>
</dbReference>
<comment type="similarity">
    <text evidence="2">Belongs to the band 7/mec-2 family.</text>
</comment>
<keyword evidence="5 7" id="KW-1133">Transmembrane helix</keyword>
<feature type="transmembrane region" description="Helical" evidence="7">
    <location>
        <begin position="12"/>
        <end position="33"/>
    </location>
</feature>
<dbReference type="CDD" id="cd08829">
    <property type="entry name" value="SPFH_paraslipin"/>
    <property type="match status" value="1"/>
</dbReference>
<evidence type="ECO:0000256" key="5">
    <source>
        <dbReference type="ARBA" id="ARBA00022989"/>
    </source>
</evidence>